<dbReference type="AlphaFoldDB" id="A0A9D4JQF7"/>
<reference evidence="2" key="2">
    <citation type="submission" date="2020-11" db="EMBL/GenBank/DDBJ databases">
        <authorList>
            <person name="McCartney M.A."/>
            <person name="Auch B."/>
            <person name="Kono T."/>
            <person name="Mallez S."/>
            <person name="Becker A."/>
            <person name="Gohl D.M."/>
            <person name="Silverstein K.A.T."/>
            <person name="Koren S."/>
            <person name="Bechman K.B."/>
            <person name="Herman A."/>
            <person name="Abrahante J.E."/>
            <person name="Garbe J."/>
        </authorList>
    </citation>
    <scope>NUCLEOTIDE SEQUENCE</scope>
    <source>
        <strain evidence="2">Duluth1</strain>
        <tissue evidence="2">Whole animal</tissue>
    </source>
</reference>
<evidence type="ECO:0000256" key="1">
    <source>
        <dbReference type="SAM" id="Phobius"/>
    </source>
</evidence>
<evidence type="ECO:0000313" key="3">
    <source>
        <dbReference type="Proteomes" id="UP000828390"/>
    </source>
</evidence>
<sequence length="52" mass="5967">MYDNYISIRSGINRLYTVSYMWYSAIAVLTCVVIGLLVSIVTSESFVRDVRQ</sequence>
<comment type="caution">
    <text evidence="2">The sequence shown here is derived from an EMBL/GenBank/DDBJ whole genome shotgun (WGS) entry which is preliminary data.</text>
</comment>
<keyword evidence="1" id="KW-0812">Transmembrane</keyword>
<feature type="transmembrane region" description="Helical" evidence="1">
    <location>
        <begin position="20"/>
        <end position="42"/>
    </location>
</feature>
<reference evidence="2" key="1">
    <citation type="journal article" date="2019" name="bioRxiv">
        <title>The Genome of the Zebra Mussel, Dreissena polymorpha: A Resource for Invasive Species Research.</title>
        <authorList>
            <person name="McCartney M.A."/>
            <person name="Auch B."/>
            <person name="Kono T."/>
            <person name="Mallez S."/>
            <person name="Zhang Y."/>
            <person name="Obille A."/>
            <person name="Becker A."/>
            <person name="Abrahante J.E."/>
            <person name="Garbe J."/>
            <person name="Badalamenti J.P."/>
            <person name="Herman A."/>
            <person name="Mangelson H."/>
            <person name="Liachko I."/>
            <person name="Sullivan S."/>
            <person name="Sone E.D."/>
            <person name="Koren S."/>
            <person name="Silverstein K.A.T."/>
            <person name="Beckman K.B."/>
            <person name="Gohl D.M."/>
        </authorList>
    </citation>
    <scope>NUCLEOTIDE SEQUENCE</scope>
    <source>
        <strain evidence="2">Duluth1</strain>
        <tissue evidence="2">Whole animal</tissue>
    </source>
</reference>
<proteinExistence type="predicted"/>
<gene>
    <name evidence="2" type="ORF">DPMN_120749</name>
</gene>
<keyword evidence="1" id="KW-0472">Membrane</keyword>
<protein>
    <submittedName>
        <fullName evidence="2">Uncharacterized protein</fullName>
    </submittedName>
</protein>
<organism evidence="2 3">
    <name type="scientific">Dreissena polymorpha</name>
    <name type="common">Zebra mussel</name>
    <name type="synonym">Mytilus polymorpha</name>
    <dbReference type="NCBI Taxonomy" id="45954"/>
    <lineage>
        <taxon>Eukaryota</taxon>
        <taxon>Metazoa</taxon>
        <taxon>Spiralia</taxon>
        <taxon>Lophotrochozoa</taxon>
        <taxon>Mollusca</taxon>
        <taxon>Bivalvia</taxon>
        <taxon>Autobranchia</taxon>
        <taxon>Heteroconchia</taxon>
        <taxon>Euheterodonta</taxon>
        <taxon>Imparidentia</taxon>
        <taxon>Neoheterodontei</taxon>
        <taxon>Myida</taxon>
        <taxon>Dreissenoidea</taxon>
        <taxon>Dreissenidae</taxon>
        <taxon>Dreissena</taxon>
    </lineage>
</organism>
<name>A0A9D4JQF7_DREPO</name>
<keyword evidence="3" id="KW-1185">Reference proteome</keyword>
<dbReference type="EMBL" id="JAIWYP010000005">
    <property type="protein sequence ID" value="KAH3819019.1"/>
    <property type="molecule type" value="Genomic_DNA"/>
</dbReference>
<dbReference type="Proteomes" id="UP000828390">
    <property type="component" value="Unassembled WGS sequence"/>
</dbReference>
<keyword evidence="1" id="KW-1133">Transmembrane helix</keyword>
<accession>A0A9D4JQF7</accession>
<evidence type="ECO:0000313" key="2">
    <source>
        <dbReference type="EMBL" id="KAH3819019.1"/>
    </source>
</evidence>